<keyword evidence="1 7" id="KW-0489">Methyltransferase</keyword>
<gene>
    <name evidence="7" type="ORF">B5D80_03320</name>
</gene>
<keyword evidence="3" id="KW-0949">S-adenosyl-L-methionine</keyword>
<comment type="caution">
    <text evidence="7">The sequence shown here is derived from an EMBL/GenBank/DDBJ whole genome shotgun (WGS) entry which is preliminary data.</text>
</comment>
<dbReference type="Pfam" id="PF00891">
    <property type="entry name" value="Methyltransf_2"/>
    <property type="match status" value="1"/>
</dbReference>
<dbReference type="GO" id="GO:0008171">
    <property type="term" value="F:O-methyltransferase activity"/>
    <property type="evidence" value="ECO:0007669"/>
    <property type="project" value="InterPro"/>
</dbReference>
<evidence type="ECO:0000313" key="8">
    <source>
        <dbReference type="Proteomes" id="UP000197174"/>
    </source>
</evidence>
<dbReference type="SUPFAM" id="SSF53335">
    <property type="entry name" value="S-adenosyl-L-methionine-dependent methyltransferases"/>
    <property type="match status" value="1"/>
</dbReference>
<sequence>MNATPQVTDGVATARLSTAYRQAKVLHSAVELGVFDLLAKGPAGEPQLRAELGLHPRLARAFLDALVALGLLVVADGRYRNSAVAEEFLVQGGEVHLGGVIRMASNRHYQTWSRLTEALRDGAPKTPSRGGPNTMRALYANPDDARNFLRHMDSINGFVGPALAEAVDWSRYGSFVDVGGARGNIAVQLCRRWPHLGGGVFELPEVEPLFHEYLAELGLTGSIGFHSGDFFVDPLPRTDVLIFGHVLHDWDAQERQTLLHRAFQALPSGGAVVVYDQMTDEAQPELYSALASLNVALMTVGGAEYPIEECRAMAEKAGFRVLGGSRLHTIGNDYVLVAEKP</sequence>
<dbReference type="InterPro" id="IPR036390">
    <property type="entry name" value="WH_DNA-bd_sf"/>
</dbReference>
<dbReference type="InterPro" id="IPR036388">
    <property type="entry name" value="WH-like_DNA-bd_sf"/>
</dbReference>
<dbReference type="EMBL" id="MZMV01000004">
    <property type="protein sequence ID" value="OWV11955.1"/>
    <property type="molecule type" value="Genomic_DNA"/>
</dbReference>
<organism evidence="7 8">
    <name type="scientific">Micromonospora wenchangensis</name>
    <dbReference type="NCBI Taxonomy" id="1185415"/>
    <lineage>
        <taxon>Bacteria</taxon>
        <taxon>Bacillati</taxon>
        <taxon>Actinomycetota</taxon>
        <taxon>Actinomycetes</taxon>
        <taxon>Micromonosporales</taxon>
        <taxon>Micromonosporaceae</taxon>
        <taxon>Micromonospora</taxon>
    </lineage>
</organism>
<evidence type="ECO:0000256" key="3">
    <source>
        <dbReference type="ARBA" id="ARBA00022691"/>
    </source>
</evidence>
<evidence type="ECO:0000313" key="7">
    <source>
        <dbReference type="EMBL" id="OWV11955.1"/>
    </source>
</evidence>
<accession>A0A246RSC4</accession>
<dbReference type="RefSeq" id="WP_088642272.1">
    <property type="nucleotide sequence ID" value="NZ_CBDRBW010000064.1"/>
</dbReference>
<name>A0A246RSC4_9ACTN</name>
<feature type="domain" description="O-methyltransferase dimerisation" evidence="6">
    <location>
        <begin position="16"/>
        <end position="90"/>
    </location>
</feature>
<dbReference type="Pfam" id="PF08100">
    <property type="entry name" value="Dimerisation"/>
    <property type="match status" value="1"/>
</dbReference>
<dbReference type="PIRSF" id="PIRSF005739">
    <property type="entry name" value="O-mtase"/>
    <property type="match status" value="1"/>
</dbReference>
<evidence type="ECO:0000256" key="2">
    <source>
        <dbReference type="ARBA" id="ARBA00022679"/>
    </source>
</evidence>
<dbReference type="PROSITE" id="PS51683">
    <property type="entry name" value="SAM_OMT_II"/>
    <property type="match status" value="1"/>
</dbReference>
<protein>
    <submittedName>
        <fullName evidence="7">Methyltransferase</fullName>
    </submittedName>
</protein>
<dbReference type="GO" id="GO:0032259">
    <property type="term" value="P:methylation"/>
    <property type="evidence" value="ECO:0007669"/>
    <property type="project" value="UniProtKB-KW"/>
</dbReference>
<dbReference type="SUPFAM" id="SSF46785">
    <property type="entry name" value="Winged helix' DNA-binding domain"/>
    <property type="match status" value="1"/>
</dbReference>
<dbReference type="PANTHER" id="PTHR43712">
    <property type="entry name" value="PUTATIVE (AFU_ORTHOLOGUE AFUA_4G14580)-RELATED"/>
    <property type="match status" value="1"/>
</dbReference>
<evidence type="ECO:0000259" key="5">
    <source>
        <dbReference type="Pfam" id="PF00891"/>
    </source>
</evidence>
<reference evidence="7 8" key="1">
    <citation type="submission" date="2017-03" db="EMBL/GenBank/DDBJ databases">
        <title>Whole genome sequence of Micromonospora wenchangensis, isolated from mangrove soil.</title>
        <authorList>
            <person name="Yang H."/>
        </authorList>
    </citation>
    <scope>NUCLEOTIDE SEQUENCE [LARGE SCALE GENOMIC DNA]</scope>
    <source>
        <strain evidence="7 8">CCTCC AA 2012002</strain>
    </source>
</reference>
<dbReference type="AlphaFoldDB" id="A0A246RSC4"/>
<dbReference type="PANTHER" id="PTHR43712:SF2">
    <property type="entry name" value="O-METHYLTRANSFERASE CICE"/>
    <property type="match status" value="1"/>
</dbReference>
<keyword evidence="2 7" id="KW-0808">Transferase</keyword>
<dbReference type="GO" id="GO:0046983">
    <property type="term" value="F:protein dimerization activity"/>
    <property type="evidence" value="ECO:0007669"/>
    <property type="project" value="InterPro"/>
</dbReference>
<proteinExistence type="predicted"/>
<dbReference type="InterPro" id="IPR029063">
    <property type="entry name" value="SAM-dependent_MTases_sf"/>
</dbReference>
<evidence type="ECO:0000256" key="1">
    <source>
        <dbReference type="ARBA" id="ARBA00022603"/>
    </source>
</evidence>
<feature type="domain" description="O-methyltransferase C-terminal" evidence="5">
    <location>
        <begin position="112"/>
        <end position="320"/>
    </location>
</feature>
<keyword evidence="8" id="KW-1185">Reference proteome</keyword>
<feature type="active site" description="Proton acceptor" evidence="4">
    <location>
        <position position="248"/>
    </location>
</feature>
<evidence type="ECO:0000259" key="6">
    <source>
        <dbReference type="Pfam" id="PF08100"/>
    </source>
</evidence>
<dbReference type="InterPro" id="IPR001077">
    <property type="entry name" value="COMT_C"/>
</dbReference>
<dbReference type="Gene3D" id="1.10.10.10">
    <property type="entry name" value="Winged helix-like DNA-binding domain superfamily/Winged helix DNA-binding domain"/>
    <property type="match status" value="1"/>
</dbReference>
<dbReference type="Gene3D" id="3.40.50.150">
    <property type="entry name" value="Vaccinia Virus protein VP39"/>
    <property type="match status" value="1"/>
</dbReference>
<dbReference type="Proteomes" id="UP000197174">
    <property type="component" value="Unassembled WGS sequence"/>
</dbReference>
<evidence type="ECO:0000256" key="4">
    <source>
        <dbReference type="PIRSR" id="PIRSR005739-1"/>
    </source>
</evidence>
<dbReference type="InterPro" id="IPR012967">
    <property type="entry name" value="COMT_dimerisation"/>
</dbReference>
<dbReference type="OrthoDB" id="582216at2"/>
<dbReference type="InterPro" id="IPR016461">
    <property type="entry name" value="COMT-like"/>
</dbReference>